<evidence type="ECO:0000256" key="3">
    <source>
        <dbReference type="ARBA" id="ARBA00023163"/>
    </source>
</evidence>
<dbReference type="Gene3D" id="3.30.450.40">
    <property type="match status" value="1"/>
</dbReference>
<name>A0A4R1F3Y0_9GAMM</name>
<keyword evidence="3" id="KW-0804">Transcription</keyword>
<gene>
    <name evidence="8" type="ORF">EV695_1672</name>
</gene>
<dbReference type="InterPro" id="IPR036390">
    <property type="entry name" value="WH_DNA-bd_sf"/>
</dbReference>
<comment type="caution">
    <text evidence="8">The sequence shown here is derived from an EMBL/GenBank/DDBJ whole genome shotgun (WGS) entry which is preliminary data.</text>
</comment>
<dbReference type="PROSITE" id="PS51078">
    <property type="entry name" value="ICLR_ED"/>
    <property type="match status" value="1"/>
</dbReference>
<feature type="domain" description="IclR-ED" evidence="7">
    <location>
        <begin position="75"/>
        <end position="258"/>
    </location>
</feature>
<evidence type="ECO:0000256" key="4">
    <source>
        <dbReference type="ARBA" id="ARBA00040379"/>
    </source>
</evidence>
<protein>
    <recommendedName>
        <fullName evidence="4">HTH-type transcriptional repressor AllR</fullName>
    </recommendedName>
    <alternativeName>
        <fullName evidence="5">Negative regulator of allantoin and glyoxylate utilization operons</fullName>
    </alternativeName>
</protein>
<dbReference type="Pfam" id="PF09339">
    <property type="entry name" value="HTH_IclR"/>
    <property type="match status" value="1"/>
</dbReference>
<keyword evidence="2" id="KW-0238">DNA-binding</keyword>
<dbReference type="SUPFAM" id="SSF55781">
    <property type="entry name" value="GAF domain-like"/>
    <property type="match status" value="1"/>
</dbReference>
<evidence type="ECO:0000259" key="6">
    <source>
        <dbReference type="PROSITE" id="PS51077"/>
    </source>
</evidence>
<feature type="domain" description="HTH iclR-type" evidence="6">
    <location>
        <begin position="12"/>
        <end position="74"/>
    </location>
</feature>
<reference evidence="8 9" key="1">
    <citation type="submission" date="2019-03" db="EMBL/GenBank/DDBJ databases">
        <title>Genomic Encyclopedia of Type Strains, Phase IV (KMG-IV): sequencing the most valuable type-strain genomes for metagenomic binning, comparative biology and taxonomic classification.</title>
        <authorList>
            <person name="Goeker M."/>
        </authorList>
    </citation>
    <scope>NUCLEOTIDE SEQUENCE [LARGE SCALE GENOMIC DNA]</scope>
    <source>
        <strain evidence="8 9">DSM 24830</strain>
    </source>
</reference>
<sequence>MADSDDKNSTTNSTLLRGLSILQSVSNSSRPLSITDLVAELNLAKPTVHRIATQLEANGYLQRDPIDKRFIIGDELQSLSLKIISNASLGAPRHAILEALSEEVEETCNCTMLDGNHIVYFDRVECNWPIKINLRPGSRLPLHATSSGKLFLAHMKPRERKRLLNAAQLSQNTEQTMVSPETLEVELKKIKAEGVSYDNEELLKGMVAIAVPVFNNDNKICFTVAIHAPTTRHSIDSLRQFIPALKRASAALASSYCDSLSDNNE</sequence>
<evidence type="ECO:0000256" key="5">
    <source>
        <dbReference type="ARBA" id="ARBA00042627"/>
    </source>
</evidence>
<dbReference type="GO" id="GO:0003700">
    <property type="term" value="F:DNA-binding transcription factor activity"/>
    <property type="evidence" value="ECO:0007669"/>
    <property type="project" value="TreeGrafter"/>
</dbReference>
<evidence type="ECO:0000256" key="1">
    <source>
        <dbReference type="ARBA" id="ARBA00023015"/>
    </source>
</evidence>
<dbReference type="AlphaFoldDB" id="A0A4R1F3Y0"/>
<dbReference type="OrthoDB" id="9807558at2"/>
<dbReference type="SMART" id="SM00346">
    <property type="entry name" value="HTH_ICLR"/>
    <property type="match status" value="1"/>
</dbReference>
<proteinExistence type="predicted"/>
<dbReference type="Pfam" id="PF01614">
    <property type="entry name" value="IclR_C"/>
    <property type="match status" value="1"/>
</dbReference>
<dbReference type="GO" id="GO:0003677">
    <property type="term" value="F:DNA binding"/>
    <property type="evidence" value="ECO:0007669"/>
    <property type="project" value="UniProtKB-KW"/>
</dbReference>
<dbReference type="InterPro" id="IPR014757">
    <property type="entry name" value="Tscrpt_reg_IclR_C"/>
</dbReference>
<dbReference type="InterPro" id="IPR050707">
    <property type="entry name" value="HTH_MetabolicPath_Reg"/>
</dbReference>
<accession>A0A4R1F3Y0</accession>
<dbReference type="InterPro" id="IPR005471">
    <property type="entry name" value="Tscrpt_reg_IclR_N"/>
</dbReference>
<dbReference type="InterPro" id="IPR036388">
    <property type="entry name" value="WH-like_DNA-bd_sf"/>
</dbReference>
<evidence type="ECO:0000259" key="7">
    <source>
        <dbReference type="PROSITE" id="PS51078"/>
    </source>
</evidence>
<dbReference type="RefSeq" id="WP_131905470.1">
    <property type="nucleotide sequence ID" value="NZ_BAAAFU010000004.1"/>
</dbReference>
<evidence type="ECO:0000313" key="9">
    <source>
        <dbReference type="Proteomes" id="UP000294887"/>
    </source>
</evidence>
<organism evidence="8 9">
    <name type="scientific">Cocleimonas flava</name>
    <dbReference type="NCBI Taxonomy" id="634765"/>
    <lineage>
        <taxon>Bacteria</taxon>
        <taxon>Pseudomonadati</taxon>
        <taxon>Pseudomonadota</taxon>
        <taxon>Gammaproteobacteria</taxon>
        <taxon>Thiotrichales</taxon>
        <taxon>Thiotrichaceae</taxon>
        <taxon>Cocleimonas</taxon>
    </lineage>
</organism>
<dbReference type="Gene3D" id="1.10.10.10">
    <property type="entry name" value="Winged helix-like DNA-binding domain superfamily/Winged helix DNA-binding domain"/>
    <property type="match status" value="1"/>
</dbReference>
<dbReference type="PANTHER" id="PTHR30136">
    <property type="entry name" value="HELIX-TURN-HELIX TRANSCRIPTIONAL REGULATOR, ICLR FAMILY"/>
    <property type="match status" value="1"/>
</dbReference>
<keyword evidence="1" id="KW-0805">Transcription regulation</keyword>
<dbReference type="EMBL" id="SMFQ01000003">
    <property type="protein sequence ID" value="TCJ87169.1"/>
    <property type="molecule type" value="Genomic_DNA"/>
</dbReference>
<keyword evidence="9" id="KW-1185">Reference proteome</keyword>
<dbReference type="PROSITE" id="PS51077">
    <property type="entry name" value="HTH_ICLR"/>
    <property type="match status" value="1"/>
</dbReference>
<evidence type="ECO:0000313" key="8">
    <source>
        <dbReference type="EMBL" id="TCJ87169.1"/>
    </source>
</evidence>
<dbReference type="SUPFAM" id="SSF46785">
    <property type="entry name" value="Winged helix' DNA-binding domain"/>
    <property type="match status" value="1"/>
</dbReference>
<dbReference type="GO" id="GO:0045892">
    <property type="term" value="P:negative regulation of DNA-templated transcription"/>
    <property type="evidence" value="ECO:0007669"/>
    <property type="project" value="TreeGrafter"/>
</dbReference>
<dbReference type="PANTHER" id="PTHR30136:SF24">
    <property type="entry name" value="HTH-TYPE TRANSCRIPTIONAL REPRESSOR ALLR"/>
    <property type="match status" value="1"/>
</dbReference>
<dbReference type="Proteomes" id="UP000294887">
    <property type="component" value="Unassembled WGS sequence"/>
</dbReference>
<dbReference type="InterPro" id="IPR029016">
    <property type="entry name" value="GAF-like_dom_sf"/>
</dbReference>
<evidence type="ECO:0000256" key="2">
    <source>
        <dbReference type="ARBA" id="ARBA00023125"/>
    </source>
</evidence>